<keyword evidence="1" id="KW-0614">Plasmid</keyword>
<organism evidence="1 2">
    <name type="scientific">Sinorhizobium garamanticum</name>
    <dbReference type="NCBI Taxonomy" id="680247"/>
    <lineage>
        <taxon>Bacteria</taxon>
        <taxon>Pseudomonadati</taxon>
        <taxon>Pseudomonadota</taxon>
        <taxon>Alphaproteobacteria</taxon>
        <taxon>Hyphomicrobiales</taxon>
        <taxon>Rhizobiaceae</taxon>
        <taxon>Sinorhizobium/Ensifer group</taxon>
        <taxon>Sinorhizobium</taxon>
    </lineage>
</organism>
<accession>A0ABY8DPB2</accession>
<geneLocation type="plasmid" evidence="1 2">
    <name>unnamed</name>
</geneLocation>
<dbReference type="EMBL" id="CP120375">
    <property type="protein sequence ID" value="WEX91420.1"/>
    <property type="molecule type" value="Genomic_DNA"/>
</dbReference>
<evidence type="ECO:0000313" key="1">
    <source>
        <dbReference type="EMBL" id="WEX91420.1"/>
    </source>
</evidence>
<protein>
    <submittedName>
        <fullName evidence="1">Uncharacterized protein</fullName>
    </submittedName>
</protein>
<proteinExistence type="predicted"/>
<reference evidence="1 2" key="1">
    <citation type="submission" date="2023-03" db="EMBL/GenBank/DDBJ databases">
        <authorList>
            <person name="Kaur S."/>
            <person name="Espinosa-Saiz D."/>
            <person name="Velazquez E."/>
            <person name="Menendez E."/>
            <person name="diCenzo G.C."/>
        </authorList>
    </citation>
    <scope>NUCLEOTIDE SEQUENCE [LARGE SCALE GENOMIC DNA]</scope>
    <source>
        <strain evidence="1 2">LMG 24692</strain>
        <plasmid evidence="1 2">unnamed</plasmid>
    </source>
</reference>
<sequence>MMSRVLCSALTAMAPNRSEESWLAGSSVIAHLLKRIPNDIDIHHLQQVAFEHAIGQDTNVLTRSGFVAIESKVSSSELERTFAHAQGTVKINWVLESERPMPLISDPTIGVRANYTAIVARKIEMYKHDRLAKHREDLLCLLRKESCMETELDIACFESQLAALELRTPTMTRSWCTWPQGGLK</sequence>
<gene>
    <name evidence="1" type="ORF">PZN02_006193</name>
</gene>
<dbReference type="Proteomes" id="UP001229355">
    <property type="component" value="Plasmid unnamed"/>
</dbReference>
<dbReference type="RefSeq" id="WP_280663382.1">
    <property type="nucleotide sequence ID" value="NZ_CP120375.1"/>
</dbReference>
<keyword evidence="2" id="KW-1185">Reference proteome</keyword>
<name>A0ABY8DPB2_9HYPH</name>
<evidence type="ECO:0000313" key="2">
    <source>
        <dbReference type="Proteomes" id="UP001229355"/>
    </source>
</evidence>